<reference evidence="2 3" key="2">
    <citation type="journal article" date="2011" name="Mol. Biol. Evol.">
        <title>Unity in variety--the pan-genome of the Chlamydiae.</title>
        <authorList>
            <person name="Collingro A."/>
            <person name="Tischler P."/>
            <person name="Weinmaier T."/>
            <person name="Penz T."/>
            <person name="Heinz E."/>
            <person name="Brunham R.C."/>
            <person name="Read T.D."/>
            <person name="Bavoil P.M."/>
            <person name="Sachse K."/>
            <person name="Kahane S."/>
            <person name="Friedman M.G."/>
            <person name="Rattei T."/>
            <person name="Myers G.S."/>
            <person name="Horn M."/>
        </authorList>
    </citation>
    <scope>NUCLEOTIDE SEQUENCE [LARGE SCALE GENOMIC DNA]</scope>
    <source>
        <strain evidence="3">ATCC VR-1471 / Z</strain>
    </source>
</reference>
<evidence type="ECO:0000313" key="3">
    <source>
        <dbReference type="Proteomes" id="UP000000496"/>
    </source>
</evidence>
<protein>
    <submittedName>
        <fullName evidence="2">Uncharacterized protein</fullName>
    </submittedName>
</protein>
<dbReference type="KEGG" id="sng:SNE_A11590"/>
<proteinExistence type="predicted"/>
<dbReference type="STRING" id="331113.SNE_A11590"/>
<organism evidence="2 3">
    <name type="scientific">Simkania negevensis (strain ATCC VR-1471 / DSM 27360 / Z)</name>
    <dbReference type="NCBI Taxonomy" id="331113"/>
    <lineage>
        <taxon>Bacteria</taxon>
        <taxon>Pseudomonadati</taxon>
        <taxon>Chlamydiota</taxon>
        <taxon>Chlamydiia</taxon>
        <taxon>Parachlamydiales</taxon>
        <taxon>Simkaniaceae</taxon>
        <taxon>Simkania</taxon>
    </lineage>
</organism>
<dbReference type="HOGENOM" id="CLU_586471_0_0_0"/>
<keyword evidence="1" id="KW-0812">Transmembrane</keyword>
<reference key="1">
    <citation type="journal article" date="2011" name="Mol. Biol. Evol.">
        <title>Unity in variety -- the pan-genome of the Chlamydiae.</title>
        <authorList>
            <person name="Collingro A."/>
            <person name="Tischler P."/>
            <person name="Weinmaier T."/>
            <person name="Penz T."/>
            <person name="Heinz E."/>
            <person name="Brunham R.C."/>
            <person name="Read T.D."/>
            <person name="Bavoil P.M."/>
            <person name="Sachse K."/>
            <person name="Kahane S."/>
            <person name="Friedman M.G."/>
            <person name="Rattei T."/>
            <person name="Myers G.S.A."/>
            <person name="Horn M."/>
        </authorList>
    </citation>
    <scope>NUCLEOTIDE SEQUENCE</scope>
    <source>
        <strain>Z</strain>
    </source>
</reference>
<name>F8L8B3_SIMNZ</name>
<dbReference type="EMBL" id="FR872582">
    <property type="protein sequence ID" value="CCB89036.1"/>
    <property type="molecule type" value="Genomic_DNA"/>
</dbReference>
<keyword evidence="3" id="KW-1185">Reference proteome</keyword>
<dbReference type="eggNOG" id="COG0515">
    <property type="taxonomic scope" value="Bacteria"/>
</dbReference>
<accession>F8L8B3</accession>
<evidence type="ECO:0000313" key="2">
    <source>
        <dbReference type="EMBL" id="CCB89036.1"/>
    </source>
</evidence>
<dbReference type="AlphaFoldDB" id="F8L8B3"/>
<dbReference type="RefSeq" id="WP_013943503.1">
    <property type="nucleotide sequence ID" value="NC_015713.1"/>
</dbReference>
<sequence>MEIQKSILTVTGYLQAPFEVLCAELFESYTPGNYTQFFLKVLNLALAIIWCPAFGTTYLLGRAIEWLVALTVEEGPIREEAPSSAIKAHAENFTKIQETTNALLKSRASHKEGSIALPKKEVLEVMKEAYLKRYQVEELPPGVKVLKAGNHFCFFYDKTPDVIYKTSDFNLSRSQAEEYVDQADRARALCQKLNLFLLFVPKSCAVMLSDNEYIIVQEKANTDAHFYNQRGIFRRLLQSPESKEYVKEVHRQLAIFIAKFKFSDVKYNNYPITDEGYVALFDLDEKGAVKGFLSGCADAEDGLLSDLPAEMQREVVDAAKPYLVPFEIKEIEESMEAKKALSAKRWKKVHDYYQYAQKQEIKTPEQKLSIKAEQLLDLSAAERSLALALIERINENNAEHKNWVSLRTARMNFICTYSGSIYKDHSLFFRSDMPQALKRVAKHLKKIGAIFSYKLTDQDLYLKVQS</sequence>
<keyword evidence="1" id="KW-1133">Transmembrane helix</keyword>
<feature type="transmembrane region" description="Helical" evidence="1">
    <location>
        <begin position="38"/>
        <end position="60"/>
    </location>
</feature>
<gene>
    <name evidence="2" type="ordered locus">SNE_A11590</name>
</gene>
<dbReference type="Proteomes" id="UP000000496">
    <property type="component" value="Chromosome gsn.131"/>
</dbReference>
<evidence type="ECO:0000256" key="1">
    <source>
        <dbReference type="SAM" id="Phobius"/>
    </source>
</evidence>
<keyword evidence="1" id="KW-0472">Membrane</keyword>